<name>A0A6C1DZG3_SACPS</name>
<evidence type="ECO:0000313" key="3">
    <source>
        <dbReference type="Proteomes" id="UP000501346"/>
    </source>
</evidence>
<dbReference type="AlphaFoldDB" id="A0A6C1DZG3"/>
<keyword evidence="3" id="KW-1185">Reference proteome</keyword>
<dbReference type="PROSITE" id="PS50250">
    <property type="entry name" value="PCI"/>
    <property type="match status" value="1"/>
</dbReference>
<dbReference type="InterPro" id="IPR000717">
    <property type="entry name" value="PCI_dom"/>
</dbReference>
<organism evidence="2 3">
    <name type="scientific">Saccharomyces pastorianus</name>
    <name type="common">Lager yeast</name>
    <name type="synonym">Saccharomyces cerevisiae x Saccharomyces eubayanus</name>
    <dbReference type="NCBI Taxonomy" id="27292"/>
    <lineage>
        <taxon>Eukaryota</taxon>
        <taxon>Fungi</taxon>
        <taxon>Dikarya</taxon>
        <taxon>Ascomycota</taxon>
        <taxon>Saccharomycotina</taxon>
        <taxon>Saccharomycetes</taxon>
        <taxon>Saccharomycetales</taxon>
        <taxon>Saccharomycetaceae</taxon>
        <taxon>Saccharomyces</taxon>
    </lineage>
</organism>
<dbReference type="SMART" id="SM00753">
    <property type="entry name" value="PAM"/>
    <property type="match status" value="1"/>
</dbReference>
<sequence>MDMANQLLDELAHGNFSHLTLNLSQNGREIAILQQQLTGFDDKQLETFVEQHPAMPNDTRFKIMCTSFLNYARDVDPWSAWSSSDLIFEFYQCLINCLINDNAPHIEMLIPVATRETEFIINLAGKLDSFHLQLHTRSHQFLSHISSILSRLFNSIKPPRGNASSTNIPGKQRILLYLVNKLNNIYFRIESPQLCSNIFKNFQPKSMLAHFNEYQLDQQIEYRYLLGRYYLLNSQVHNAFVQFNEAFQSLLNLPLMNQAITRNGTRILNYMIPTGLILGKMVKWGPLRPFLSQETIDNWSVLYKHVRYGNIQGVSLWLRQNERHLCARQLLIVLLEKLPIVTYRNLIKTVIKSWTTEWGQNKLPYSLIERVLQLSIGPTFEDPGAQEITIYNGIHSPKNVENVLVTLINLGLLRANCFPQLQLCVVKKTTMIQEIVPPVNERITKMFPAHSHVLW</sequence>
<dbReference type="PANTHER" id="PTHR12732">
    <property type="entry name" value="UNCHARACTERIZED PROTEASOME COMPONENT REGION PCI-CONTAINING"/>
    <property type="match status" value="1"/>
</dbReference>
<gene>
    <name evidence="2" type="primary">THP1_1</name>
    <name evidence="2" type="ORF">GRS66_004697</name>
</gene>
<dbReference type="PANTHER" id="PTHR12732:SF8">
    <property type="entry name" value="NUCLEAR MRNA EXPORT PROTEIN THP1"/>
    <property type="match status" value="1"/>
</dbReference>
<dbReference type="Pfam" id="PF01399">
    <property type="entry name" value="PCI"/>
    <property type="match status" value="1"/>
</dbReference>
<dbReference type="EMBL" id="CP048996">
    <property type="protein sequence ID" value="QID82285.1"/>
    <property type="molecule type" value="Genomic_DNA"/>
</dbReference>
<protein>
    <submittedName>
        <fullName evidence="2">TREX-2 complex component</fullName>
    </submittedName>
</protein>
<accession>A0A6C1DZG3</accession>
<dbReference type="GO" id="GO:0006368">
    <property type="term" value="P:transcription elongation by RNA polymerase II"/>
    <property type="evidence" value="ECO:0007669"/>
    <property type="project" value="TreeGrafter"/>
</dbReference>
<reference evidence="2 3" key="1">
    <citation type="journal article" date="2019" name="BMC Genomics">
        <title>Chromosome level assembly and comparative genome analysis confirm lager-brewing yeasts originated from a single hybridization.</title>
        <authorList>
            <person name="Salazar A.N."/>
            <person name="Gorter de Vries A.R."/>
            <person name="van den Broek M."/>
            <person name="Brouwers N."/>
            <person name="de la Torre Cortes P."/>
            <person name="Kuijpers N.G.A."/>
            <person name="Daran J.G."/>
            <person name="Abeel T."/>
        </authorList>
    </citation>
    <scope>NUCLEOTIDE SEQUENCE [LARGE SCALE GENOMIC DNA]</scope>
    <source>
        <strain evidence="2 3">CBS 1483</strain>
    </source>
</reference>
<proteinExistence type="predicted"/>
<dbReference type="GO" id="GO:0016973">
    <property type="term" value="P:poly(A)+ mRNA export from nucleus"/>
    <property type="evidence" value="ECO:0007669"/>
    <property type="project" value="TreeGrafter"/>
</dbReference>
<dbReference type="GO" id="GO:0003690">
    <property type="term" value="F:double-stranded DNA binding"/>
    <property type="evidence" value="ECO:0007669"/>
    <property type="project" value="InterPro"/>
</dbReference>
<dbReference type="GO" id="GO:0070390">
    <property type="term" value="C:transcription export complex 2"/>
    <property type="evidence" value="ECO:0007669"/>
    <property type="project" value="TreeGrafter"/>
</dbReference>
<dbReference type="GO" id="GO:0003723">
    <property type="term" value="F:RNA binding"/>
    <property type="evidence" value="ECO:0007669"/>
    <property type="project" value="InterPro"/>
</dbReference>
<evidence type="ECO:0000313" key="2">
    <source>
        <dbReference type="EMBL" id="QID82285.1"/>
    </source>
</evidence>
<dbReference type="InterPro" id="IPR045114">
    <property type="entry name" value="Csn12-like"/>
</dbReference>
<feature type="domain" description="PCI" evidence="1">
    <location>
        <begin position="220"/>
        <end position="431"/>
    </location>
</feature>
<dbReference type="OrthoDB" id="5404651at2759"/>
<dbReference type="GO" id="GO:0000973">
    <property type="term" value="P:post-transcriptional tethering of RNA polymerase II gene DNA at nuclear periphery"/>
    <property type="evidence" value="ECO:0007669"/>
    <property type="project" value="TreeGrafter"/>
</dbReference>
<dbReference type="Proteomes" id="UP000501346">
    <property type="component" value="Chromosome ScXV-ScXI"/>
</dbReference>
<evidence type="ECO:0000259" key="1">
    <source>
        <dbReference type="PROSITE" id="PS50250"/>
    </source>
</evidence>